<feature type="transmembrane region" description="Helical" evidence="14">
    <location>
        <begin position="279"/>
        <end position="303"/>
    </location>
</feature>
<evidence type="ECO:0000256" key="2">
    <source>
        <dbReference type="ARBA" id="ARBA00006434"/>
    </source>
</evidence>
<feature type="transmembrane region" description="Helical" evidence="14">
    <location>
        <begin position="244"/>
        <end position="267"/>
    </location>
</feature>
<dbReference type="PROSITE" id="PS50283">
    <property type="entry name" value="NA_SOLUT_SYMP_3"/>
    <property type="match status" value="1"/>
</dbReference>
<comment type="similarity">
    <text evidence="2 13">Belongs to the sodium:solute symporter (SSF) (TC 2.A.21) family.</text>
</comment>
<keyword evidence="8" id="KW-0915">Sodium</keyword>
<evidence type="ECO:0000256" key="11">
    <source>
        <dbReference type="ARBA" id="ARBA00023201"/>
    </source>
</evidence>
<feature type="transmembrane region" description="Helical" evidence="14">
    <location>
        <begin position="158"/>
        <end position="177"/>
    </location>
</feature>
<evidence type="ECO:0000256" key="6">
    <source>
        <dbReference type="ARBA" id="ARBA00022847"/>
    </source>
</evidence>
<keyword evidence="16" id="KW-1185">Reference proteome</keyword>
<accession>A0ABT7ZLM7</accession>
<name>A0ABT7ZLM7_9BACL</name>
<comment type="catalytic activity">
    <reaction evidence="12">
        <text>L-proline(in) + Na(+)(in) = L-proline(out) + Na(+)(out)</text>
        <dbReference type="Rhea" id="RHEA:28967"/>
        <dbReference type="ChEBI" id="CHEBI:29101"/>
        <dbReference type="ChEBI" id="CHEBI:60039"/>
    </reaction>
</comment>
<keyword evidence="6" id="KW-0769">Symport</keyword>
<feature type="transmembrane region" description="Helical" evidence="14">
    <location>
        <begin position="53"/>
        <end position="77"/>
    </location>
</feature>
<evidence type="ECO:0000256" key="10">
    <source>
        <dbReference type="ARBA" id="ARBA00023136"/>
    </source>
</evidence>
<evidence type="ECO:0000256" key="12">
    <source>
        <dbReference type="ARBA" id="ARBA00033708"/>
    </source>
</evidence>
<dbReference type="PANTHER" id="PTHR48086">
    <property type="entry name" value="SODIUM/PROLINE SYMPORTER-RELATED"/>
    <property type="match status" value="1"/>
</dbReference>
<evidence type="ECO:0000256" key="3">
    <source>
        <dbReference type="ARBA" id="ARBA00022448"/>
    </source>
</evidence>
<keyword evidence="4" id="KW-1003">Cell membrane</keyword>
<keyword evidence="10 14" id="KW-0472">Membrane</keyword>
<dbReference type="Pfam" id="PF00474">
    <property type="entry name" value="SSF"/>
    <property type="match status" value="1"/>
</dbReference>
<keyword evidence="7 14" id="KW-1133">Transmembrane helix</keyword>
<gene>
    <name evidence="15" type="ORF">QMA01_10630</name>
</gene>
<sequence>MMETENWQLSNPILGLAVVGATFLLFYIVGFVSNRKSSSAKDLYTGGGNVGAFTNGLAMAATYMSLATFLGITALILQLQVPFIMLWIQLILAIPLITIIYGTSLRRMGAFSPTHFIRDRYGVTASIIAALFMILVSIMYALGQMIGIAITFETLLGIPYLTGLFVFGIIIVGYITIGGMAGATNNAAIQMVIIALMFILPLGAIMKAVGATGWYFPPLFYSDMVPAMLESLPTFFDYQFSPKWYFSIIPALTIGALGLPHLAMRVYTASNLKSARSAMVWFAFILGLVFSATYAMGFVGVYATATQGLVISDGDADKLTIILNLVYNPEWVTALVIAGAISAGLSTLSGNLLAIGALISQDIIATLKPNIPQRLSLRIGFIAIFAGGLVSILLAIQPPAFLVVSILWAFGLAGVTNAPLIIVGVWWKEANKFGAIAASVVGGAIYIIVSPFVFPSIVLTGHGVTDGMGLSGAMLAVPISFILLIVVSYITNRMPGLQSKLTKQSDIELIERIHGWKDIKSYRYNSTVGAGITVVVSAAVAIWALMPWGM</sequence>
<feature type="transmembrane region" description="Helical" evidence="14">
    <location>
        <begin position="375"/>
        <end position="396"/>
    </location>
</feature>
<evidence type="ECO:0000256" key="13">
    <source>
        <dbReference type="RuleBase" id="RU362091"/>
    </source>
</evidence>
<evidence type="ECO:0000313" key="16">
    <source>
        <dbReference type="Proteomes" id="UP001225873"/>
    </source>
</evidence>
<feature type="transmembrane region" description="Helical" evidence="14">
    <location>
        <begin position="433"/>
        <end position="458"/>
    </location>
</feature>
<feature type="transmembrane region" description="Helical" evidence="14">
    <location>
        <begin position="123"/>
        <end position="152"/>
    </location>
</feature>
<feature type="transmembrane region" description="Helical" evidence="14">
    <location>
        <begin position="527"/>
        <end position="546"/>
    </location>
</feature>
<dbReference type="PANTHER" id="PTHR48086:SF3">
    <property type="entry name" value="SODIUM_PROLINE SYMPORTER"/>
    <property type="match status" value="1"/>
</dbReference>
<dbReference type="EMBL" id="JASDCQ010000002">
    <property type="protein sequence ID" value="MDN3427753.1"/>
    <property type="molecule type" value="Genomic_DNA"/>
</dbReference>
<comment type="subcellular location">
    <subcellularLocation>
        <location evidence="1">Cell membrane</location>
        <topology evidence="1">Multi-pass membrane protein</topology>
    </subcellularLocation>
</comment>
<feature type="transmembrane region" description="Helical" evidence="14">
    <location>
        <begin position="470"/>
        <end position="490"/>
    </location>
</feature>
<reference evidence="15 16" key="1">
    <citation type="submission" date="2023-03" db="EMBL/GenBank/DDBJ databases">
        <authorList>
            <person name="Uniacke-Lowe S."/>
            <person name="Ross P."/>
            <person name="Hill C."/>
        </authorList>
    </citation>
    <scope>NUCLEOTIDE SEQUENCE [LARGE SCALE GENOMIC DNA]</scope>
    <source>
        <strain evidence="15 16">APC 4016</strain>
    </source>
</reference>
<evidence type="ECO:0000313" key="15">
    <source>
        <dbReference type="EMBL" id="MDN3427753.1"/>
    </source>
</evidence>
<dbReference type="InterPro" id="IPR001734">
    <property type="entry name" value="Na/solute_symporter"/>
</dbReference>
<feature type="transmembrane region" description="Helical" evidence="14">
    <location>
        <begin position="83"/>
        <end position="102"/>
    </location>
</feature>
<evidence type="ECO:0000256" key="5">
    <source>
        <dbReference type="ARBA" id="ARBA00022692"/>
    </source>
</evidence>
<evidence type="ECO:0000256" key="4">
    <source>
        <dbReference type="ARBA" id="ARBA00022475"/>
    </source>
</evidence>
<dbReference type="RefSeq" id="WP_225218436.1">
    <property type="nucleotide sequence ID" value="NZ_JASDCQ010000002.1"/>
</dbReference>
<keyword evidence="11" id="KW-0739">Sodium transport</keyword>
<dbReference type="Proteomes" id="UP001225873">
    <property type="component" value="Unassembled WGS sequence"/>
</dbReference>
<protein>
    <submittedName>
        <fullName evidence="15">Sodium:solute symporter</fullName>
    </submittedName>
</protein>
<keyword evidence="5 14" id="KW-0812">Transmembrane</keyword>
<feature type="transmembrane region" description="Helical" evidence="14">
    <location>
        <begin position="402"/>
        <end position="426"/>
    </location>
</feature>
<evidence type="ECO:0000256" key="9">
    <source>
        <dbReference type="ARBA" id="ARBA00023065"/>
    </source>
</evidence>
<feature type="transmembrane region" description="Helical" evidence="14">
    <location>
        <begin position="12"/>
        <end position="32"/>
    </location>
</feature>
<dbReference type="InterPro" id="IPR050277">
    <property type="entry name" value="Sodium:Solute_Symporter"/>
</dbReference>
<organism evidence="15 16">
    <name type="scientific">Planococcus notacanthi</name>
    <dbReference type="NCBI Taxonomy" id="3035188"/>
    <lineage>
        <taxon>Bacteria</taxon>
        <taxon>Bacillati</taxon>
        <taxon>Bacillota</taxon>
        <taxon>Bacilli</taxon>
        <taxon>Bacillales</taxon>
        <taxon>Caryophanaceae</taxon>
        <taxon>Planococcus</taxon>
    </lineage>
</organism>
<feature type="transmembrane region" description="Helical" evidence="14">
    <location>
        <begin position="331"/>
        <end position="354"/>
    </location>
</feature>
<evidence type="ECO:0000256" key="8">
    <source>
        <dbReference type="ARBA" id="ARBA00023053"/>
    </source>
</evidence>
<evidence type="ECO:0000256" key="14">
    <source>
        <dbReference type="SAM" id="Phobius"/>
    </source>
</evidence>
<dbReference type="Gene3D" id="1.20.1730.10">
    <property type="entry name" value="Sodium/glucose cotransporter"/>
    <property type="match status" value="1"/>
</dbReference>
<comment type="caution">
    <text evidence="15">The sequence shown here is derived from an EMBL/GenBank/DDBJ whole genome shotgun (WGS) entry which is preliminary data.</text>
</comment>
<keyword evidence="3" id="KW-0813">Transport</keyword>
<dbReference type="InterPro" id="IPR038377">
    <property type="entry name" value="Na/Glc_symporter_sf"/>
</dbReference>
<keyword evidence="9" id="KW-0406">Ion transport</keyword>
<proteinExistence type="inferred from homology"/>
<evidence type="ECO:0000256" key="7">
    <source>
        <dbReference type="ARBA" id="ARBA00022989"/>
    </source>
</evidence>
<feature type="transmembrane region" description="Helical" evidence="14">
    <location>
        <begin position="189"/>
        <end position="216"/>
    </location>
</feature>
<evidence type="ECO:0000256" key="1">
    <source>
        <dbReference type="ARBA" id="ARBA00004651"/>
    </source>
</evidence>